<reference evidence="3 4" key="1">
    <citation type="journal article" date="2014" name="BMC Genomics">
        <title>Comparative genome sequencing reveals chemotype-specific gene clusters in the toxigenic black mold Stachybotrys.</title>
        <authorList>
            <person name="Semeiks J."/>
            <person name="Borek D."/>
            <person name="Otwinowski Z."/>
            <person name="Grishin N.V."/>
        </authorList>
    </citation>
    <scope>NUCLEOTIDE SEQUENCE [LARGE SCALE GENOMIC DNA]</scope>
    <source>
        <strain evidence="4">CBS 109288 / IBT 7711</strain>
    </source>
</reference>
<dbReference type="HOGENOM" id="CLU_083378_0_0_1"/>
<keyword evidence="2" id="KW-0732">Signal</keyword>
<evidence type="ECO:0000313" key="4">
    <source>
        <dbReference type="Proteomes" id="UP000028045"/>
    </source>
</evidence>
<dbReference type="EMBL" id="KL648692">
    <property type="protein sequence ID" value="KEY65646.1"/>
    <property type="molecule type" value="Genomic_DNA"/>
</dbReference>
<evidence type="ECO:0000256" key="2">
    <source>
        <dbReference type="SAM" id="SignalP"/>
    </source>
</evidence>
<keyword evidence="4" id="KW-1185">Reference proteome</keyword>
<dbReference type="OrthoDB" id="4843554at2759"/>
<feature type="signal peptide" evidence="2">
    <location>
        <begin position="1"/>
        <end position="20"/>
    </location>
</feature>
<gene>
    <name evidence="3" type="ORF">S7711_07894</name>
</gene>
<dbReference type="AlphaFoldDB" id="A0A084AK17"/>
<name>A0A084AK17_STACB</name>
<protein>
    <submittedName>
        <fullName evidence="3">Uncharacterized protein</fullName>
    </submittedName>
</protein>
<sequence length="296" mass="30760">MRTAAASLAVLTGLAAIVTADSLPFGSIPTQCATICGPIVELTSICDVHQPTLKRRRIEQQLRGRAEVDADSRRWAGEDDGDVEKRSFSVIRAAPTSFPANIIDELLRTLDLRPSSTITRIRPSVITSSTTSAAATTPPSGSLPPSSQPPVTTVTLGEPASSAPAEATSAGLKKGADHNSDQQAVDDLAEEQCVCLNESFDVPRVAGLCASCIMQAGDVDNNVDIIVSACGFPDPEEYSQGKDAVVNNVRVVATKPATYQGAGAGVDHSSAPAARLVSLFAVVTVASFALGATMLW</sequence>
<organism evidence="3 4">
    <name type="scientific">Stachybotrys chartarum (strain CBS 109288 / IBT 7711)</name>
    <name type="common">Toxic black mold</name>
    <name type="synonym">Stilbospora chartarum</name>
    <dbReference type="NCBI Taxonomy" id="1280523"/>
    <lineage>
        <taxon>Eukaryota</taxon>
        <taxon>Fungi</taxon>
        <taxon>Dikarya</taxon>
        <taxon>Ascomycota</taxon>
        <taxon>Pezizomycotina</taxon>
        <taxon>Sordariomycetes</taxon>
        <taxon>Hypocreomycetidae</taxon>
        <taxon>Hypocreales</taxon>
        <taxon>Stachybotryaceae</taxon>
        <taxon>Stachybotrys</taxon>
    </lineage>
</organism>
<proteinExistence type="predicted"/>
<feature type="compositionally biased region" description="Low complexity" evidence="1">
    <location>
        <begin position="123"/>
        <end position="170"/>
    </location>
</feature>
<dbReference type="Proteomes" id="UP000028045">
    <property type="component" value="Unassembled WGS sequence"/>
</dbReference>
<feature type="region of interest" description="Disordered" evidence="1">
    <location>
        <begin position="123"/>
        <end position="183"/>
    </location>
</feature>
<evidence type="ECO:0000256" key="1">
    <source>
        <dbReference type="SAM" id="MobiDB-lite"/>
    </source>
</evidence>
<accession>A0A084AK17</accession>
<evidence type="ECO:0000313" key="3">
    <source>
        <dbReference type="EMBL" id="KEY65646.1"/>
    </source>
</evidence>
<feature type="chain" id="PRO_5001770767" evidence="2">
    <location>
        <begin position="21"/>
        <end position="296"/>
    </location>
</feature>